<evidence type="ECO:0000313" key="2">
    <source>
        <dbReference type="Proteomes" id="UP000433183"/>
    </source>
</evidence>
<dbReference type="EMBL" id="MN732867">
    <property type="protein sequence ID" value="QGZ16371.1"/>
    <property type="molecule type" value="Genomic_DNA"/>
</dbReference>
<dbReference type="Proteomes" id="UP000433183">
    <property type="component" value="Segment"/>
</dbReference>
<keyword evidence="2" id="KW-1185">Reference proteome</keyword>
<sequence>MTDRELVTTCRKLVGMYGTLRYCSGGWCACMGCVNSSLTKEQYEYALTLPEVKHMMDNPEEARLDYLGDSAPGYYSLENRLKRFKEKKHGKAKAEPGSA</sequence>
<protein>
    <submittedName>
        <fullName evidence="1">Uncharacterized protein</fullName>
    </submittedName>
</protein>
<accession>A0A6B9J5Y0</accession>
<evidence type="ECO:0000313" key="1">
    <source>
        <dbReference type="EMBL" id="QGZ16371.1"/>
    </source>
</evidence>
<name>A0A6B9J5Y0_9CAUD</name>
<proteinExistence type="predicted"/>
<gene>
    <name evidence="1" type="ORF">Hena1_02210</name>
</gene>
<organism evidence="1 2">
    <name type="scientific">Erwinia phage Hena1</name>
    <dbReference type="NCBI Taxonomy" id="2678601"/>
    <lineage>
        <taxon>Viruses</taxon>
        <taxon>Duplodnaviria</taxon>
        <taxon>Heunggongvirae</taxon>
        <taxon>Uroviricota</taxon>
        <taxon>Caudoviricetes</taxon>
        <taxon>Vequintavirinae</taxon>
        <taxon>Henunavirus</taxon>
        <taxon>Henunavirus hena1</taxon>
    </lineage>
</organism>
<reference evidence="1 2" key="1">
    <citation type="submission" date="2019-11" db="EMBL/GenBank/DDBJ databases">
        <title>Characterization of a new Erwinia amylovora bacteriophage.</title>
        <authorList>
            <person name="Valentovich L.N."/>
            <person name="Akhremchuk A.E."/>
            <person name="Besarab N.V."/>
            <person name="Lagonenko A.L."/>
        </authorList>
    </citation>
    <scope>NUCLEOTIDE SEQUENCE [LARGE SCALE GENOMIC DNA]</scope>
</reference>